<dbReference type="InterPro" id="IPR026983">
    <property type="entry name" value="DHC"/>
</dbReference>
<dbReference type="Pfam" id="PF08385">
    <property type="entry name" value="DHC_N1"/>
    <property type="match status" value="1"/>
</dbReference>
<protein>
    <recommendedName>
        <fullName evidence="2">Dynein heavy chain tail domain-containing protein</fullName>
    </recommendedName>
</protein>
<reference evidence="3 5" key="2">
    <citation type="journal article" date="2013" name="Nature">
        <title>Insights into bilaterian evolution from three spiralian genomes.</title>
        <authorList>
            <person name="Simakov O."/>
            <person name="Marletaz F."/>
            <person name="Cho S.J."/>
            <person name="Edsinger-Gonzales E."/>
            <person name="Havlak P."/>
            <person name="Hellsten U."/>
            <person name="Kuo D.H."/>
            <person name="Larsson T."/>
            <person name="Lv J."/>
            <person name="Arendt D."/>
            <person name="Savage R."/>
            <person name="Osoegawa K."/>
            <person name="de Jong P."/>
            <person name="Grimwood J."/>
            <person name="Chapman J.A."/>
            <person name="Shapiro H."/>
            <person name="Aerts A."/>
            <person name="Otillar R.P."/>
            <person name="Terry A.Y."/>
            <person name="Boore J.L."/>
            <person name="Grigoriev I.V."/>
            <person name="Lindberg D.R."/>
            <person name="Seaver E.C."/>
            <person name="Weisblat D.A."/>
            <person name="Putnam N.H."/>
            <person name="Rokhsar D.S."/>
        </authorList>
    </citation>
    <scope>NUCLEOTIDE SEQUENCE</scope>
</reference>
<dbReference type="GO" id="GO:0045505">
    <property type="term" value="F:dynein intermediate chain binding"/>
    <property type="evidence" value="ECO:0007669"/>
    <property type="project" value="InterPro"/>
</dbReference>
<dbReference type="GO" id="GO:0030286">
    <property type="term" value="C:dynein complex"/>
    <property type="evidence" value="ECO:0007669"/>
    <property type="project" value="InterPro"/>
</dbReference>
<dbReference type="STRING" id="6412.T1G6C9"/>
<dbReference type="EnsemblMetazoa" id="HelroT86479">
    <property type="protein sequence ID" value="HelroP86479"/>
    <property type="gene ID" value="HelroG86479"/>
</dbReference>
<dbReference type="RefSeq" id="XP_009026173.1">
    <property type="nucleotide sequence ID" value="XM_009027925.1"/>
</dbReference>
<reference evidence="4" key="3">
    <citation type="submission" date="2015-06" db="UniProtKB">
        <authorList>
            <consortium name="EnsemblMetazoa"/>
        </authorList>
    </citation>
    <scope>IDENTIFICATION</scope>
</reference>
<dbReference type="InParanoid" id="T1G6C9"/>
<dbReference type="InterPro" id="IPR013594">
    <property type="entry name" value="Dynein_heavy_tail"/>
</dbReference>
<dbReference type="GO" id="GO:0051959">
    <property type="term" value="F:dynein light intermediate chain binding"/>
    <property type="evidence" value="ECO:0007669"/>
    <property type="project" value="InterPro"/>
</dbReference>
<accession>T1G6C9</accession>
<dbReference type="OrthoDB" id="6138184at2759"/>
<dbReference type="eggNOG" id="KOG3595">
    <property type="taxonomic scope" value="Eukaryota"/>
</dbReference>
<evidence type="ECO:0000313" key="5">
    <source>
        <dbReference type="Proteomes" id="UP000015101"/>
    </source>
</evidence>
<evidence type="ECO:0000313" key="4">
    <source>
        <dbReference type="EnsemblMetazoa" id="HelroP86479"/>
    </source>
</evidence>
<organism evidence="4 5">
    <name type="scientific">Helobdella robusta</name>
    <name type="common">Californian leech</name>
    <dbReference type="NCBI Taxonomy" id="6412"/>
    <lineage>
        <taxon>Eukaryota</taxon>
        <taxon>Metazoa</taxon>
        <taxon>Spiralia</taxon>
        <taxon>Lophotrochozoa</taxon>
        <taxon>Annelida</taxon>
        <taxon>Clitellata</taxon>
        <taxon>Hirudinea</taxon>
        <taxon>Rhynchobdellida</taxon>
        <taxon>Glossiphoniidae</taxon>
        <taxon>Helobdella</taxon>
    </lineage>
</organism>
<feature type="domain" description="Dynein heavy chain tail" evidence="2">
    <location>
        <begin position="1"/>
        <end position="181"/>
    </location>
</feature>
<dbReference type="PANTHER" id="PTHR46532">
    <property type="entry name" value="MALE FERTILITY FACTOR KL5"/>
    <property type="match status" value="1"/>
</dbReference>
<dbReference type="EMBL" id="KB097510">
    <property type="protein sequence ID" value="ESN95633.1"/>
    <property type="molecule type" value="Genomic_DNA"/>
</dbReference>
<evidence type="ECO:0000256" key="1">
    <source>
        <dbReference type="ARBA" id="ARBA00008887"/>
    </source>
</evidence>
<dbReference type="HOGENOM" id="CLU_1182695_0_0_1"/>
<dbReference type="KEGG" id="hro:HELRODRAFT_86479"/>
<comment type="similarity">
    <text evidence="1">Belongs to the dynein heavy chain family.</text>
</comment>
<dbReference type="CTD" id="20216626"/>
<gene>
    <name evidence="4" type="primary">20216626</name>
    <name evidence="3" type="ORF">HELRODRAFT_86479</name>
</gene>
<dbReference type="GeneID" id="20216626"/>
<dbReference type="Proteomes" id="UP000015101">
    <property type="component" value="Unassembled WGS sequence"/>
</dbReference>
<proteinExistence type="inferred from homology"/>
<dbReference type="GO" id="GO:0007018">
    <property type="term" value="P:microtubule-based movement"/>
    <property type="evidence" value="ECO:0007669"/>
    <property type="project" value="InterPro"/>
</dbReference>
<reference evidence="5" key="1">
    <citation type="submission" date="2012-12" db="EMBL/GenBank/DDBJ databases">
        <authorList>
            <person name="Hellsten U."/>
            <person name="Grimwood J."/>
            <person name="Chapman J.A."/>
            <person name="Shapiro H."/>
            <person name="Aerts A."/>
            <person name="Otillar R.P."/>
            <person name="Terry A.Y."/>
            <person name="Boore J.L."/>
            <person name="Simakov O."/>
            <person name="Marletaz F."/>
            <person name="Cho S.-J."/>
            <person name="Edsinger-Gonzales E."/>
            <person name="Havlak P."/>
            <person name="Kuo D.-H."/>
            <person name="Larsson T."/>
            <person name="Lv J."/>
            <person name="Arendt D."/>
            <person name="Savage R."/>
            <person name="Osoegawa K."/>
            <person name="de Jong P."/>
            <person name="Lindberg D.R."/>
            <person name="Seaver E.C."/>
            <person name="Weisblat D.A."/>
            <person name="Putnam N.H."/>
            <person name="Grigoriev I.V."/>
            <person name="Rokhsar D.S."/>
        </authorList>
    </citation>
    <scope>NUCLEOTIDE SEQUENCE</scope>
</reference>
<evidence type="ECO:0000313" key="3">
    <source>
        <dbReference type="EMBL" id="ESN95633.1"/>
    </source>
</evidence>
<keyword evidence="5" id="KW-1185">Reference proteome</keyword>
<dbReference type="AlphaFoldDB" id="T1G6C9"/>
<dbReference type="EMBL" id="AMQM01006735">
    <property type="status" value="NOT_ANNOTATED_CDS"/>
    <property type="molecule type" value="Genomic_DNA"/>
</dbReference>
<dbReference type="PANTHER" id="PTHR46532:SF4">
    <property type="entry name" value="AAA+ ATPASE DOMAIN-CONTAINING PROTEIN"/>
    <property type="match status" value="1"/>
</dbReference>
<name>T1G6C9_HELRO</name>
<sequence length="235" mass="27377">PVVGKISWARVLSKKLENPIHHFMAYSNVMNEKMAHKIVYNYNIMQQVLVEFELVYHDAWVKSIESLHNALQVSPLAKDEDSEKMHINLDPVVLQVFEEANSMIKLNLPVPYKAKLLLFSEHEVKRHKYLLQVILNRSKSIRKKPPEAFNDLFVTSFNRVTYTLGYGVRSLTWTSAGLSGYCKWMINELDDLELFIDKIVILKERRIDNVLDNIATSLLFDIDIVQANSYFLKMF</sequence>
<evidence type="ECO:0000259" key="2">
    <source>
        <dbReference type="Pfam" id="PF08385"/>
    </source>
</evidence>